<sequence>MLFTTHEDWSVERVIKAYTGKWRVEHSFRLLKGPISVRPVYHGEDNRIREHYFLLFLLLVIHRWLMERIRGPVLREFGIGEEAVLHFLKELRMVTDKPSNSNKPDFKLEEQNEIQEAIVNNLNLKRFVPGEK</sequence>
<dbReference type="SUPFAM" id="SSF53098">
    <property type="entry name" value="Ribonuclease H-like"/>
    <property type="match status" value="1"/>
</dbReference>
<dbReference type="EMBL" id="LHXL01000110">
    <property type="protein sequence ID" value="KXA88523.1"/>
    <property type="molecule type" value="Genomic_DNA"/>
</dbReference>
<name>A0A133U2X0_9EURY</name>
<protein>
    <submittedName>
        <fullName evidence="1">Uncharacterized protein</fullName>
    </submittedName>
</protein>
<evidence type="ECO:0000313" key="2">
    <source>
        <dbReference type="Proteomes" id="UP000070589"/>
    </source>
</evidence>
<proteinExistence type="predicted"/>
<dbReference type="InterPro" id="IPR012337">
    <property type="entry name" value="RNaseH-like_sf"/>
</dbReference>
<accession>A0A133U2X0</accession>
<keyword evidence="2" id="KW-1185">Reference proteome</keyword>
<dbReference type="AlphaFoldDB" id="A0A133U2X0"/>
<evidence type="ECO:0000313" key="1">
    <source>
        <dbReference type="EMBL" id="KXA88523.1"/>
    </source>
</evidence>
<dbReference type="PANTHER" id="PTHR34614:SF2">
    <property type="entry name" value="TRANSPOSASE IS4-LIKE DOMAIN-CONTAINING PROTEIN"/>
    <property type="match status" value="1"/>
</dbReference>
<comment type="caution">
    <text evidence="1">The sequence shown here is derived from an EMBL/GenBank/DDBJ whole genome shotgun (WGS) entry which is preliminary data.</text>
</comment>
<gene>
    <name evidence="1" type="ORF">AKJ62_04975</name>
</gene>
<dbReference type="PANTHER" id="PTHR34614">
    <property type="match status" value="1"/>
</dbReference>
<reference evidence="1 2" key="1">
    <citation type="journal article" date="2016" name="Sci. Rep.">
        <title>Metabolic traits of an uncultured archaeal lineage -MSBL1- from brine pools of the Red Sea.</title>
        <authorList>
            <person name="Mwirichia R."/>
            <person name="Alam I."/>
            <person name="Rashid M."/>
            <person name="Vinu M."/>
            <person name="Ba-Alawi W."/>
            <person name="Anthony Kamau A."/>
            <person name="Kamanda Ngugi D."/>
            <person name="Goker M."/>
            <person name="Klenk H.P."/>
            <person name="Bajic V."/>
            <person name="Stingl U."/>
        </authorList>
    </citation>
    <scope>NUCLEOTIDE SEQUENCE [LARGE SCALE GENOMIC DNA]</scope>
    <source>
        <strain evidence="1">SCGC-AAA259D14</strain>
    </source>
</reference>
<organism evidence="1 2">
    <name type="scientific">candidate division MSBL1 archaeon SCGC-AAA259D14</name>
    <dbReference type="NCBI Taxonomy" id="1698261"/>
    <lineage>
        <taxon>Archaea</taxon>
        <taxon>Methanobacteriati</taxon>
        <taxon>Methanobacteriota</taxon>
        <taxon>candidate division MSBL1</taxon>
    </lineage>
</organism>
<dbReference type="Proteomes" id="UP000070589">
    <property type="component" value="Unassembled WGS sequence"/>
</dbReference>